<evidence type="ECO:0000313" key="1">
    <source>
        <dbReference type="EMBL" id="BDI30890.1"/>
    </source>
</evidence>
<dbReference type="PROSITE" id="PS51782">
    <property type="entry name" value="LYSM"/>
    <property type="match status" value="1"/>
</dbReference>
<name>A0A402CT12_9BACT</name>
<dbReference type="InterPro" id="IPR036779">
    <property type="entry name" value="LysM_dom_sf"/>
</dbReference>
<dbReference type="InterPro" id="IPR018392">
    <property type="entry name" value="LysM"/>
</dbReference>
<gene>
    <name evidence="1" type="ORF">CCAX7_29410</name>
</gene>
<dbReference type="AlphaFoldDB" id="A0A402CT12"/>
<protein>
    <submittedName>
        <fullName evidence="1">Uncharacterized protein</fullName>
    </submittedName>
</protein>
<evidence type="ECO:0000313" key="2">
    <source>
        <dbReference type="Proteomes" id="UP000287394"/>
    </source>
</evidence>
<dbReference type="Gene3D" id="3.10.350.10">
    <property type="entry name" value="LysM domain"/>
    <property type="match status" value="1"/>
</dbReference>
<proteinExistence type="predicted"/>
<dbReference type="Pfam" id="PF01476">
    <property type="entry name" value="LysM"/>
    <property type="match status" value="1"/>
</dbReference>
<dbReference type="Proteomes" id="UP000287394">
    <property type="component" value="Chromosome"/>
</dbReference>
<dbReference type="RefSeq" id="WP_119320528.1">
    <property type="nucleotide sequence ID" value="NZ_AP025739.1"/>
</dbReference>
<dbReference type="CDD" id="cd00118">
    <property type="entry name" value="LysM"/>
    <property type="match status" value="1"/>
</dbReference>
<sequence>MGALRIDVCENAASDELVESVSAPRLVLTSFEELPPEVKKTSPVKNNARVRRERRRRRDGYWLSAVMICLTMAAGGGVWSTLAHMQAAHPEETITVTVKPGDTLWKYAKRFGSSDRYILDQVDDLARANSLSSRAALIPGQHLKIAVTNPVELAKLETSRELKLAHR</sequence>
<dbReference type="EMBL" id="AP025739">
    <property type="protein sequence ID" value="BDI30890.1"/>
    <property type="molecule type" value="Genomic_DNA"/>
</dbReference>
<organism evidence="1 2">
    <name type="scientific">Capsulimonas corticalis</name>
    <dbReference type="NCBI Taxonomy" id="2219043"/>
    <lineage>
        <taxon>Bacteria</taxon>
        <taxon>Bacillati</taxon>
        <taxon>Armatimonadota</taxon>
        <taxon>Armatimonadia</taxon>
        <taxon>Capsulimonadales</taxon>
        <taxon>Capsulimonadaceae</taxon>
        <taxon>Capsulimonas</taxon>
    </lineage>
</organism>
<dbReference type="SUPFAM" id="SSF54106">
    <property type="entry name" value="LysM domain"/>
    <property type="match status" value="1"/>
</dbReference>
<dbReference type="OrthoDB" id="9801998at2"/>
<keyword evidence="2" id="KW-1185">Reference proteome</keyword>
<reference evidence="1 2" key="1">
    <citation type="journal article" date="2019" name="Int. J. Syst. Evol. Microbiol.">
        <title>Capsulimonas corticalis gen. nov., sp. nov., an aerobic capsulated bacterium, of a novel bacterial order, Capsulimonadales ord. nov., of the class Armatimonadia of the phylum Armatimonadetes.</title>
        <authorList>
            <person name="Li J."/>
            <person name="Kudo C."/>
            <person name="Tonouchi A."/>
        </authorList>
    </citation>
    <scope>NUCLEOTIDE SEQUENCE [LARGE SCALE GENOMIC DNA]</scope>
    <source>
        <strain evidence="1 2">AX-7</strain>
    </source>
</reference>
<dbReference type="SMART" id="SM00257">
    <property type="entry name" value="LysM"/>
    <property type="match status" value="1"/>
</dbReference>
<accession>A0A402CT12</accession>
<dbReference type="KEGG" id="ccot:CCAX7_29410"/>